<reference evidence="2" key="1">
    <citation type="submission" date="2019-12" db="EMBL/GenBank/DDBJ databases">
        <title>Genome sequencing and annotation of Brassica cretica.</title>
        <authorList>
            <person name="Studholme D.J."/>
            <person name="Sarris P."/>
        </authorList>
    </citation>
    <scope>NUCLEOTIDE SEQUENCE</scope>
    <source>
        <strain evidence="2">PFS-109/04</strain>
        <tissue evidence="2">Leaf</tissue>
    </source>
</reference>
<sequence>MNSNSKNSFSGDLLSKKPNGKDAVSSTAPVKPSAAPVKPSAAPMKHIGQSGVSGDSSLKKRNGKAVVCSDVPSDKNDGVFFKNVTFGMYFFHIVL</sequence>
<accession>A0A8S9PSN5</accession>
<gene>
    <name evidence="2" type="ORF">F2Q69_00048891</name>
</gene>
<dbReference type="EMBL" id="QGKX02001347">
    <property type="protein sequence ID" value="KAF3525657.1"/>
    <property type="molecule type" value="Genomic_DNA"/>
</dbReference>
<evidence type="ECO:0000313" key="3">
    <source>
        <dbReference type="Proteomes" id="UP000712600"/>
    </source>
</evidence>
<comment type="caution">
    <text evidence="2">The sequence shown here is derived from an EMBL/GenBank/DDBJ whole genome shotgun (WGS) entry which is preliminary data.</text>
</comment>
<dbReference type="Proteomes" id="UP000712600">
    <property type="component" value="Unassembled WGS sequence"/>
</dbReference>
<evidence type="ECO:0000313" key="2">
    <source>
        <dbReference type="EMBL" id="KAF3525657.1"/>
    </source>
</evidence>
<feature type="compositionally biased region" description="Low complexity" evidence="1">
    <location>
        <begin position="23"/>
        <end position="43"/>
    </location>
</feature>
<evidence type="ECO:0000256" key="1">
    <source>
        <dbReference type="SAM" id="MobiDB-lite"/>
    </source>
</evidence>
<protein>
    <submittedName>
        <fullName evidence="2">Uncharacterized protein</fullName>
    </submittedName>
</protein>
<name>A0A8S9PSN5_BRACR</name>
<feature type="region of interest" description="Disordered" evidence="1">
    <location>
        <begin position="1"/>
        <end position="68"/>
    </location>
</feature>
<feature type="compositionally biased region" description="Polar residues" evidence="1">
    <location>
        <begin position="1"/>
        <end position="10"/>
    </location>
</feature>
<dbReference type="AlphaFoldDB" id="A0A8S9PSN5"/>
<organism evidence="2 3">
    <name type="scientific">Brassica cretica</name>
    <name type="common">Mustard</name>
    <dbReference type="NCBI Taxonomy" id="69181"/>
    <lineage>
        <taxon>Eukaryota</taxon>
        <taxon>Viridiplantae</taxon>
        <taxon>Streptophyta</taxon>
        <taxon>Embryophyta</taxon>
        <taxon>Tracheophyta</taxon>
        <taxon>Spermatophyta</taxon>
        <taxon>Magnoliopsida</taxon>
        <taxon>eudicotyledons</taxon>
        <taxon>Gunneridae</taxon>
        <taxon>Pentapetalae</taxon>
        <taxon>rosids</taxon>
        <taxon>malvids</taxon>
        <taxon>Brassicales</taxon>
        <taxon>Brassicaceae</taxon>
        <taxon>Brassiceae</taxon>
        <taxon>Brassica</taxon>
    </lineage>
</organism>
<proteinExistence type="predicted"/>